<gene>
    <name evidence="2" type="ORF">I7I52_03105</name>
</gene>
<accession>A0A8H7ZAC7</accession>
<feature type="region of interest" description="Disordered" evidence="1">
    <location>
        <begin position="34"/>
        <end position="67"/>
    </location>
</feature>
<organism evidence="2 3">
    <name type="scientific">Ajellomyces capsulatus</name>
    <name type="common">Darling's disease fungus</name>
    <name type="synonym">Histoplasma capsulatum</name>
    <dbReference type="NCBI Taxonomy" id="5037"/>
    <lineage>
        <taxon>Eukaryota</taxon>
        <taxon>Fungi</taxon>
        <taxon>Dikarya</taxon>
        <taxon>Ascomycota</taxon>
        <taxon>Pezizomycotina</taxon>
        <taxon>Eurotiomycetes</taxon>
        <taxon>Eurotiomycetidae</taxon>
        <taxon>Onygenales</taxon>
        <taxon>Ajellomycetaceae</taxon>
        <taxon>Histoplasma</taxon>
    </lineage>
</organism>
<dbReference type="EMBL" id="JAEVHI010000001">
    <property type="protein sequence ID" value="KAG5304692.1"/>
    <property type="molecule type" value="Genomic_DNA"/>
</dbReference>
<evidence type="ECO:0000313" key="3">
    <source>
        <dbReference type="Proteomes" id="UP000670092"/>
    </source>
</evidence>
<reference evidence="2 3" key="1">
    <citation type="submission" date="2021-01" db="EMBL/GenBank/DDBJ databases">
        <title>Chromosome-level genome assembly of a human fungal pathogen reveals clustering of transcriptionally co-regulated genes.</title>
        <authorList>
            <person name="Voorhies M."/>
            <person name="Cohen S."/>
            <person name="Shea T.P."/>
            <person name="Petrus S."/>
            <person name="Munoz J.F."/>
            <person name="Poplawski S."/>
            <person name="Goldman W.E."/>
            <person name="Michael T."/>
            <person name="Cuomo C.A."/>
            <person name="Sil A."/>
            <person name="Beyhan S."/>
        </authorList>
    </citation>
    <scope>NUCLEOTIDE SEQUENCE [LARGE SCALE GENOMIC DNA]</scope>
    <source>
        <strain evidence="2 3">G184AR</strain>
    </source>
</reference>
<dbReference type="Proteomes" id="UP000670092">
    <property type="component" value="Unassembled WGS sequence"/>
</dbReference>
<evidence type="ECO:0000256" key="1">
    <source>
        <dbReference type="SAM" id="MobiDB-lite"/>
    </source>
</evidence>
<evidence type="ECO:0000313" key="2">
    <source>
        <dbReference type="EMBL" id="KAG5304692.1"/>
    </source>
</evidence>
<name>A0A8H7ZAC7_AJECA</name>
<dbReference type="AlphaFoldDB" id="A0A8H7ZAC7"/>
<comment type="caution">
    <text evidence="2">The sequence shown here is derived from an EMBL/GenBank/DDBJ whole genome shotgun (WGS) entry which is preliminary data.</text>
</comment>
<feature type="compositionally biased region" description="Polar residues" evidence="1">
    <location>
        <begin position="35"/>
        <end position="59"/>
    </location>
</feature>
<sequence length="67" mass="7695">MPKPVSRRSNIYFRNLAFLKRDELCLFLHRLRLEPSTQNPGDSNNGAQRSPQPGASPRSSWLGEGWR</sequence>
<protein>
    <submittedName>
        <fullName evidence="2">Uncharacterized protein</fullName>
    </submittedName>
</protein>
<proteinExistence type="predicted"/>
<dbReference type="VEuPathDB" id="FungiDB:I7I52_03105"/>